<dbReference type="PANTHER" id="PTHR11102">
    <property type="entry name" value="SEL-1-LIKE PROTEIN"/>
    <property type="match status" value="1"/>
</dbReference>
<accession>A0A2N1NP08</accession>
<dbReference type="SUPFAM" id="SSF81901">
    <property type="entry name" value="HCP-like"/>
    <property type="match status" value="1"/>
</dbReference>
<protein>
    <recommendedName>
        <fullName evidence="4">HCP-like protein</fullName>
    </recommendedName>
</protein>
<dbReference type="Gene3D" id="1.25.40.10">
    <property type="entry name" value="Tetratricopeptide repeat domain"/>
    <property type="match status" value="1"/>
</dbReference>
<dbReference type="SMART" id="SM00671">
    <property type="entry name" value="SEL1"/>
    <property type="match status" value="2"/>
</dbReference>
<dbReference type="Pfam" id="PF08238">
    <property type="entry name" value="Sel1"/>
    <property type="match status" value="2"/>
</dbReference>
<proteinExistence type="inferred from homology"/>
<dbReference type="InterPro" id="IPR011990">
    <property type="entry name" value="TPR-like_helical_dom_sf"/>
</dbReference>
<name>A0A2N1NP08_9GLOM</name>
<evidence type="ECO:0008006" key="4">
    <source>
        <dbReference type="Google" id="ProtNLM"/>
    </source>
</evidence>
<evidence type="ECO:0000313" key="2">
    <source>
        <dbReference type="EMBL" id="PKK75599.1"/>
    </source>
</evidence>
<dbReference type="Proteomes" id="UP000233469">
    <property type="component" value="Unassembled WGS sequence"/>
</dbReference>
<reference evidence="2 3" key="1">
    <citation type="submission" date="2016-04" db="EMBL/GenBank/DDBJ databases">
        <title>Genome analyses suggest a sexual origin of heterokaryosis in a supposedly ancient asexual fungus.</title>
        <authorList>
            <person name="Ropars J."/>
            <person name="Sedzielewska K."/>
            <person name="Noel J."/>
            <person name="Charron P."/>
            <person name="Farinelli L."/>
            <person name="Marton T."/>
            <person name="Kruger M."/>
            <person name="Pelin A."/>
            <person name="Brachmann A."/>
            <person name="Corradi N."/>
        </authorList>
    </citation>
    <scope>NUCLEOTIDE SEQUENCE [LARGE SCALE GENOMIC DNA]</scope>
    <source>
        <strain evidence="2 3">C2</strain>
    </source>
</reference>
<comment type="caution">
    <text evidence="2">The sequence shown here is derived from an EMBL/GenBank/DDBJ whole genome shotgun (WGS) entry which is preliminary data.</text>
</comment>
<gene>
    <name evidence="2" type="ORF">RhiirC2_644783</name>
</gene>
<dbReference type="EMBL" id="LLXL01000232">
    <property type="protein sequence ID" value="PKK75599.1"/>
    <property type="molecule type" value="Genomic_DNA"/>
</dbReference>
<comment type="similarity">
    <text evidence="1">Belongs to the sel-1 family.</text>
</comment>
<feature type="non-terminal residue" evidence="2">
    <location>
        <position position="84"/>
    </location>
</feature>
<organism evidence="2 3">
    <name type="scientific">Rhizophagus irregularis</name>
    <dbReference type="NCBI Taxonomy" id="588596"/>
    <lineage>
        <taxon>Eukaryota</taxon>
        <taxon>Fungi</taxon>
        <taxon>Fungi incertae sedis</taxon>
        <taxon>Mucoromycota</taxon>
        <taxon>Glomeromycotina</taxon>
        <taxon>Glomeromycetes</taxon>
        <taxon>Glomerales</taxon>
        <taxon>Glomeraceae</taxon>
        <taxon>Rhizophagus</taxon>
    </lineage>
</organism>
<dbReference type="InterPro" id="IPR050767">
    <property type="entry name" value="Sel1_AlgK"/>
</dbReference>
<evidence type="ECO:0000313" key="3">
    <source>
        <dbReference type="Proteomes" id="UP000233469"/>
    </source>
</evidence>
<evidence type="ECO:0000256" key="1">
    <source>
        <dbReference type="ARBA" id="ARBA00038101"/>
    </source>
</evidence>
<feature type="non-terminal residue" evidence="2">
    <location>
        <position position="1"/>
    </location>
</feature>
<reference evidence="2 3" key="2">
    <citation type="submission" date="2017-10" db="EMBL/GenBank/DDBJ databases">
        <title>Extensive intraspecific genome diversity in a model arbuscular mycorrhizal fungus.</title>
        <authorList>
            <person name="Chen E.C.H."/>
            <person name="Morin E."/>
            <person name="Baudet D."/>
            <person name="Noel J."/>
            <person name="Ndikumana S."/>
            <person name="Charron P."/>
            <person name="St-Onge C."/>
            <person name="Giorgi J."/>
            <person name="Grigoriev I.V."/>
            <person name="Roux C."/>
            <person name="Martin F.M."/>
            <person name="Corradi N."/>
        </authorList>
    </citation>
    <scope>NUCLEOTIDE SEQUENCE [LARGE SCALE GENOMIC DNA]</scope>
    <source>
        <strain evidence="2 3">C2</strain>
    </source>
</reference>
<dbReference type="PANTHER" id="PTHR11102:SF160">
    <property type="entry name" value="ERAD-ASSOCIATED E3 UBIQUITIN-PROTEIN LIGASE COMPONENT HRD3"/>
    <property type="match status" value="1"/>
</dbReference>
<dbReference type="InterPro" id="IPR006597">
    <property type="entry name" value="Sel1-like"/>
</dbReference>
<dbReference type="AlphaFoldDB" id="A0A2N1NP08"/>
<sequence length="84" mass="9161">AIDIFKETADKGNPSAQLRYGMCLWKGEGVAINSIEAFKYLKMAANQGNPAAMYIIGKAYWNGGDGIEKDKRQGAEYLKKAASN</sequence>